<sequence>MDSNKTHLNPGSCTFFVHKKYFFETGESDSTMKRKRKRKCATTDKLTLMLYHALWAKLELKKTHVLEVMKYIRKCMGVKLWSKNKAIELIDDRYYDFIRNGGIDSIMNHGKYVYLDCQKNNRDDLLGENETMPSFTVFYSFSSSEKEKINFCFKFNGDSFFELEIPINKSKVSERSIKEKNFINTNDKNLINELIRHKCIAMKYYQIISTVIYGNDTSFNKSLPTAYKLIKDYLDSKSLSKEKFHCDRFFEMNDPNGNGYIYIISKDRKSYVLRSDYSLNHDFGLRGSGDKSNCFYVFGRKTVFLDVCCIGDINYESDLNGLNKKFKSKDNERRYIYLEEHFENKCAVLWRSDFSHQRAVLYPLTGVVKEKHTIHHHR</sequence>
<dbReference type="RefSeq" id="WP_341568107.1">
    <property type="nucleotide sequence ID" value="NZ_JBAKAR010000021.1"/>
</dbReference>
<evidence type="ECO:0000313" key="2">
    <source>
        <dbReference type="Proteomes" id="UP001379949"/>
    </source>
</evidence>
<reference evidence="1 2" key="1">
    <citation type="submission" date="2024-02" db="EMBL/GenBank/DDBJ databases">
        <title>Bacteria isolated from the canopy kelp, Nereocystis luetkeana.</title>
        <authorList>
            <person name="Pfister C.A."/>
            <person name="Younker I.T."/>
            <person name="Light S.H."/>
        </authorList>
    </citation>
    <scope>NUCLEOTIDE SEQUENCE [LARGE SCALE GENOMIC DNA]</scope>
    <source>
        <strain evidence="1 2">TI.4.07</strain>
    </source>
</reference>
<name>A0ABU9G8N2_9GAMM</name>
<keyword evidence="2" id="KW-1185">Reference proteome</keyword>
<organism evidence="1 2">
    <name type="scientific">Marinomonas arenicola</name>
    <dbReference type="NCBI Taxonomy" id="569601"/>
    <lineage>
        <taxon>Bacteria</taxon>
        <taxon>Pseudomonadati</taxon>
        <taxon>Pseudomonadota</taxon>
        <taxon>Gammaproteobacteria</taxon>
        <taxon>Oceanospirillales</taxon>
        <taxon>Oceanospirillaceae</taxon>
        <taxon>Marinomonas</taxon>
    </lineage>
</organism>
<evidence type="ECO:0000313" key="1">
    <source>
        <dbReference type="EMBL" id="MEL0614844.1"/>
    </source>
</evidence>
<protein>
    <submittedName>
        <fullName evidence="1">Uncharacterized protein</fullName>
    </submittedName>
</protein>
<gene>
    <name evidence="1" type="ORF">V6242_16955</name>
</gene>
<dbReference type="EMBL" id="JBAKAR010000021">
    <property type="protein sequence ID" value="MEL0614844.1"/>
    <property type="molecule type" value="Genomic_DNA"/>
</dbReference>
<accession>A0ABU9G8N2</accession>
<comment type="caution">
    <text evidence="1">The sequence shown here is derived from an EMBL/GenBank/DDBJ whole genome shotgun (WGS) entry which is preliminary data.</text>
</comment>
<dbReference type="Proteomes" id="UP001379949">
    <property type="component" value="Unassembled WGS sequence"/>
</dbReference>
<proteinExistence type="predicted"/>